<dbReference type="VEuPathDB" id="FungiDB:PV08_11299"/>
<dbReference type="HOGENOM" id="CLU_1517886_0_0_1"/>
<gene>
    <name evidence="2" type="ORF">PV08_11299</name>
</gene>
<evidence type="ECO:0000256" key="1">
    <source>
        <dbReference type="SAM" id="SignalP"/>
    </source>
</evidence>
<feature type="signal peptide" evidence="1">
    <location>
        <begin position="1"/>
        <end position="25"/>
    </location>
</feature>
<dbReference type="EMBL" id="KN847500">
    <property type="protein sequence ID" value="KIW10337.1"/>
    <property type="molecule type" value="Genomic_DNA"/>
</dbReference>
<dbReference type="Proteomes" id="UP000053328">
    <property type="component" value="Unassembled WGS sequence"/>
</dbReference>
<feature type="chain" id="PRO_5002252672" evidence="1">
    <location>
        <begin position="26"/>
        <end position="177"/>
    </location>
</feature>
<evidence type="ECO:0000313" key="3">
    <source>
        <dbReference type="Proteomes" id="UP000053328"/>
    </source>
</evidence>
<protein>
    <submittedName>
        <fullName evidence="2">Uncharacterized protein</fullName>
    </submittedName>
</protein>
<keyword evidence="1" id="KW-0732">Signal</keyword>
<dbReference type="AlphaFoldDB" id="A0A0D1ZBC4"/>
<dbReference type="GeneID" id="27338382"/>
<keyword evidence="3" id="KW-1185">Reference proteome</keyword>
<accession>A0A0D1ZBC4</accession>
<name>A0A0D1ZBC4_9EURO</name>
<sequence length="177" mass="19729">MLLVFMLLWIVFFASMMTVTDVANGIPNDASESCSVKCQQEHEDTKHCVIMCIIHQNQGVGFFLAATVCLGVFKAIDSKLGRVAKTPPSGVNVNKKGTEDYNLHDLIDAVCTRKATNPKDKAFGLYPILEELLHQKLPVPDYSLPTGQLYRAWPGFHHCRLRMSATAVLHSKFHCQP</sequence>
<organism evidence="2 3">
    <name type="scientific">Exophiala spinifera</name>
    <dbReference type="NCBI Taxonomy" id="91928"/>
    <lineage>
        <taxon>Eukaryota</taxon>
        <taxon>Fungi</taxon>
        <taxon>Dikarya</taxon>
        <taxon>Ascomycota</taxon>
        <taxon>Pezizomycotina</taxon>
        <taxon>Eurotiomycetes</taxon>
        <taxon>Chaetothyriomycetidae</taxon>
        <taxon>Chaetothyriales</taxon>
        <taxon>Herpotrichiellaceae</taxon>
        <taxon>Exophiala</taxon>
    </lineage>
</organism>
<reference evidence="2 3" key="1">
    <citation type="submission" date="2015-01" db="EMBL/GenBank/DDBJ databases">
        <title>The Genome Sequence of Exophiala spinifera CBS89968.</title>
        <authorList>
            <consortium name="The Broad Institute Genomics Platform"/>
            <person name="Cuomo C."/>
            <person name="de Hoog S."/>
            <person name="Gorbushina A."/>
            <person name="Stielow B."/>
            <person name="Teixiera M."/>
            <person name="Abouelleil A."/>
            <person name="Chapman S.B."/>
            <person name="Priest M."/>
            <person name="Young S.K."/>
            <person name="Wortman J."/>
            <person name="Nusbaum C."/>
            <person name="Birren B."/>
        </authorList>
    </citation>
    <scope>NUCLEOTIDE SEQUENCE [LARGE SCALE GENOMIC DNA]</scope>
    <source>
        <strain evidence="2 3">CBS 89968</strain>
    </source>
</reference>
<evidence type="ECO:0000313" key="2">
    <source>
        <dbReference type="EMBL" id="KIW10337.1"/>
    </source>
</evidence>
<dbReference type="RefSeq" id="XP_016230553.1">
    <property type="nucleotide sequence ID" value="XM_016385609.1"/>
</dbReference>
<proteinExistence type="predicted"/>